<reference evidence="2" key="1">
    <citation type="submission" date="2023-06" db="EMBL/GenBank/DDBJ databases">
        <title>Genome-scale phylogeny and comparative genomics of the fungal order Sordariales.</title>
        <authorList>
            <consortium name="Lawrence Berkeley National Laboratory"/>
            <person name="Hensen N."/>
            <person name="Bonometti L."/>
            <person name="Westerberg I."/>
            <person name="Brannstrom I.O."/>
            <person name="Guillou S."/>
            <person name="Cros-Aarteil S."/>
            <person name="Calhoun S."/>
            <person name="Haridas S."/>
            <person name="Kuo A."/>
            <person name="Mondo S."/>
            <person name="Pangilinan J."/>
            <person name="Riley R."/>
            <person name="Labutti K."/>
            <person name="Andreopoulos B."/>
            <person name="Lipzen A."/>
            <person name="Chen C."/>
            <person name="Yanf M."/>
            <person name="Daum C."/>
            <person name="Ng V."/>
            <person name="Clum A."/>
            <person name="Steindorff A."/>
            <person name="Ohm R."/>
            <person name="Martin F."/>
            <person name="Silar P."/>
            <person name="Natvig D."/>
            <person name="Lalanne C."/>
            <person name="Gautier V."/>
            <person name="Ament-Velasquez S.L."/>
            <person name="Kruys A."/>
            <person name="Hutchinson M.I."/>
            <person name="Powell A.J."/>
            <person name="Barry K."/>
            <person name="Miller A.N."/>
            <person name="Grigoriev I.V."/>
            <person name="Debuchy R."/>
            <person name="Gladieux P."/>
            <person name="Thoren M.H."/>
            <person name="Johannesson H."/>
        </authorList>
    </citation>
    <scope>NUCLEOTIDE SEQUENCE</scope>
    <source>
        <strain evidence="2">CBS 606.72</strain>
    </source>
</reference>
<feature type="transmembrane region" description="Helical" evidence="1">
    <location>
        <begin position="87"/>
        <end position="106"/>
    </location>
</feature>
<proteinExistence type="predicted"/>
<evidence type="ECO:0000313" key="2">
    <source>
        <dbReference type="EMBL" id="KAK0633854.1"/>
    </source>
</evidence>
<protein>
    <submittedName>
        <fullName evidence="2">Uncharacterized protein</fullName>
    </submittedName>
</protein>
<organism evidence="2 3">
    <name type="scientific">Immersiella caudata</name>
    <dbReference type="NCBI Taxonomy" id="314043"/>
    <lineage>
        <taxon>Eukaryota</taxon>
        <taxon>Fungi</taxon>
        <taxon>Dikarya</taxon>
        <taxon>Ascomycota</taxon>
        <taxon>Pezizomycotina</taxon>
        <taxon>Sordariomycetes</taxon>
        <taxon>Sordariomycetidae</taxon>
        <taxon>Sordariales</taxon>
        <taxon>Lasiosphaeriaceae</taxon>
        <taxon>Immersiella</taxon>
    </lineage>
</organism>
<sequence>MVSIFLPSPSPTPSNRASHKQLLLKIRLTLSTYLAPFLHLPWPRLVQRHHILSTLTSPPPERDSIQCAPRVSHASTSPITMFPVAAFLYYSLPHLLFAIAFIMWNAEKAVRLLRQAKNALLSERHGITSYWTRYFLSPLSKVLMPLEFLLVKIYDYLKPKPKTKAQPKPTRKTPSDTTRLFRSQILYRAHIDNPEGPHTLPRSPGYLLFKPGEMRPSTAVERPLFGQPNWEMIFARSPFRGEVEVSQTERTPSAERH</sequence>
<dbReference type="EMBL" id="JAULSU010000001">
    <property type="protein sequence ID" value="KAK0633854.1"/>
    <property type="molecule type" value="Genomic_DNA"/>
</dbReference>
<dbReference type="Proteomes" id="UP001175000">
    <property type="component" value="Unassembled WGS sequence"/>
</dbReference>
<comment type="caution">
    <text evidence="2">The sequence shown here is derived from an EMBL/GenBank/DDBJ whole genome shotgun (WGS) entry which is preliminary data.</text>
</comment>
<evidence type="ECO:0000313" key="3">
    <source>
        <dbReference type="Proteomes" id="UP001175000"/>
    </source>
</evidence>
<gene>
    <name evidence="2" type="ORF">B0T14DRAFT_551001</name>
</gene>
<keyword evidence="1" id="KW-1133">Transmembrane helix</keyword>
<keyword evidence="3" id="KW-1185">Reference proteome</keyword>
<evidence type="ECO:0000256" key="1">
    <source>
        <dbReference type="SAM" id="Phobius"/>
    </source>
</evidence>
<name>A0AA39XH13_9PEZI</name>
<dbReference type="AlphaFoldDB" id="A0AA39XH13"/>
<keyword evidence="1" id="KW-0472">Membrane</keyword>
<accession>A0AA39XH13</accession>
<keyword evidence="1" id="KW-0812">Transmembrane</keyword>